<keyword evidence="4 7" id="KW-0647">Proteasome</keyword>
<dbReference type="GO" id="GO:0060090">
    <property type="term" value="F:molecular adaptor activity"/>
    <property type="evidence" value="ECO:0007669"/>
    <property type="project" value="InterPro"/>
</dbReference>
<accession>F2Q4B2</accession>
<sequence>MAESTEERELSLVSKLELRIALADSDSKLQSLLHTYLAPLLLKLASENASVRNKVVSLCQHINTRVQSQSIALPAEALLKQFKETDNSLIRHFDLIYIRHGLNRMGPTSLALLPSLLHGISQFNGSEAQASILFNLILKLLPLIKLPPKGSSEDLDLGKSMKLLPGDSTYLSSWFGNGAFDDSDRFIPALIATADPNARVSDIGDDILKRFRPDLESDHVVDQLFSLYLGSTEAGGALPARPALKIKILHFLSKSVQATTKTQHIIRILNDALTSDSFGGARGLEVSKLRQQIFSFVTWLTRMGAPSDLNLVAPNIIKALREMVEGQGWPTTSQPLKPAEFSSRSLAYESIGLLAPKVDPSLTRENKNPIDIDLLEWMFTSLGCDASGPQIFVSIDEALGGVLNSITKNLDQNSIDQIRPILTRFATIEPGSREKITGFNIVRSTRFAAVRFSNRCMPYSDICGRSIDLLAIAGGQDGGLEIAEEGRKGLDPYWYRMLNPCDNMAAPTIEDRRYVFPRFKEMAKYLFEEDTEENDILRRALWSVFTSEKYTIVYETAITYLRNLLLCEALVNTDAIQDIEHNWEQRLDNVLSNNEDARASIKLYLAECDDALPLLLNACLKRLFSSSEQSAGRRSATHFIEIASLASNELLQPLVKHSQALIDTLLKRASSQQDTAAQAFGILISHPSCPQAHRSQAWETLSPHAFSWQAAVGAAVYRARGALLGQAYMLSRLQIRGTQAQELHEKSQECLDTALDILKGSRDSALRKAAYDVIGQLSLSSAITPDNIQGDKWEAIIESISTDAKKHSEPAITALGRLSLIIPKDDTGSTKVDQLLSLLYSLHEVKVIEVQFAIGEALSIVAEGWQSTSLTSSLDVDVEKPSSDIPSHVLSKILEKVMGDCKASKPSLRKASVIWLLCLIQYCGRNEEIQSRLWKCQQTFIWLLSDKDETVQESSSRGLSLVYELGSQTLKDDLVRDLVRSFTADSSNMGGGKISEETELFEPGALPTGDGSITTYKDIVGLASEVGDPSLVYRFMSLASNSAIWSSRAAFGRFGLSNVLSDSSENGYLSQNPKLYPKLYRYRFDPNPNVQRSMNDIWNALVKDPNAVIDANFDAIMEDLLRSVVDGKQWRVRQAACAGIASLLQGCQIEKYDKFLSEILTKSFKVLDDIKSTVRQAAMSLCQTLSEIVLRAMESGDTSSKRAKLMLKHIIPFLLGHEGIESSVEGVQKYSIMTITKIVKKAPGQLIRPFAALILERLLTSLTSIEPQAVNYVHLNADKYGLTGQAIDKMRLTAIRSSPMMECIELHLLDSLDDASMAEVVPALEASIRSAIGLPSKVGCSRVLVIVSSKQVLFKPYAARFIRILRKLVLDRNETVSASYSSAIGYLTRLASNEDVLDTIKFAKSLYFESEDTAHRIVAGEIMNSMSKLANDRVQAVAAAFLPFIFLGMHDTTDEVKEFFTKTWNDNVSGSRVISLYLDEILNLVSTKLDSPQWPVKHASALTVAKAVLSIDKNMDIPTARSIWPHLEKALEGKTWDGKDKVLEAFVKFSSLSGAFLKERSDIKDRMKTIVIREAKRKNVDYRPHGLKGLGQFARNLEDLDMTKETLAIVSPVFEEMIEEVKGDKMDIDSKDSRVPNIEDKTFIAGIECLYNVANPKISPSVLSHYLAGMSSVIKPVITHSGRSVYPTLFDCVKSLFNRVDECLLSGGKEDSDSTSMSLGKELASTLFKEHEFLFQDIDLPIESVRSKFAQSVLAYVKVLKKSSSSLDSSQKCVIEKWKANERSESVKGVWHEILEQV</sequence>
<dbReference type="PANTHER" id="PTHR23346">
    <property type="entry name" value="TRANSLATIONAL ACTIVATOR GCN1-RELATED"/>
    <property type="match status" value="1"/>
</dbReference>
<dbReference type="GO" id="GO:0043248">
    <property type="term" value="P:proteasome assembly"/>
    <property type="evidence" value="ECO:0007669"/>
    <property type="project" value="InterPro"/>
</dbReference>
<evidence type="ECO:0000256" key="1">
    <source>
        <dbReference type="ARBA" id="ARBA00004496"/>
    </source>
</evidence>
<dbReference type="VEuPathDB" id="FungiDB:TEQG_07974"/>
<dbReference type="Proteomes" id="UP000009169">
    <property type="component" value="Unassembled WGS sequence"/>
</dbReference>
<keyword evidence="2" id="KW-0963">Cytoplasm</keyword>
<dbReference type="eggNOG" id="KOG0915">
    <property type="taxonomic scope" value="Eukaryota"/>
</dbReference>
<evidence type="ECO:0000313" key="8">
    <source>
        <dbReference type="Proteomes" id="UP000009169"/>
    </source>
</evidence>
<comment type="subcellular location">
    <subcellularLocation>
        <location evidence="1">Cytoplasm</location>
    </subcellularLocation>
</comment>
<dbReference type="EMBL" id="DS995791">
    <property type="protein sequence ID" value="EGE08980.1"/>
    <property type="molecule type" value="Genomic_DNA"/>
</dbReference>
<feature type="domain" description="Proteasome component Ecm29 N-terminal" evidence="5">
    <location>
        <begin position="177"/>
        <end position="471"/>
    </location>
</feature>
<evidence type="ECO:0000259" key="5">
    <source>
        <dbReference type="Pfam" id="PF13001"/>
    </source>
</evidence>
<keyword evidence="8" id="KW-1185">Reference proteome</keyword>
<dbReference type="InterPro" id="IPR016024">
    <property type="entry name" value="ARM-type_fold"/>
</dbReference>
<feature type="domain" description="Proteasome component Ecm29 N-terminal" evidence="5">
    <location>
        <begin position="13"/>
        <end position="176"/>
    </location>
</feature>
<dbReference type="Pfam" id="PF13001">
    <property type="entry name" value="ECM29_N"/>
    <property type="match status" value="2"/>
</dbReference>
<dbReference type="Pfam" id="PF23731">
    <property type="entry name" value="ARM_ECM29_C"/>
    <property type="match status" value="1"/>
</dbReference>
<dbReference type="InterPro" id="IPR055443">
    <property type="entry name" value="HEAT_ECM29"/>
</dbReference>
<dbReference type="SUPFAM" id="SSF48371">
    <property type="entry name" value="ARM repeat"/>
    <property type="match status" value="3"/>
</dbReference>
<organism evidence="7 8">
    <name type="scientific">Trichophyton equinum (strain ATCC MYA-4606 / CBS 127.97)</name>
    <name type="common">Horse ringworm fungus</name>
    <dbReference type="NCBI Taxonomy" id="559882"/>
    <lineage>
        <taxon>Eukaryota</taxon>
        <taxon>Fungi</taxon>
        <taxon>Dikarya</taxon>
        <taxon>Ascomycota</taxon>
        <taxon>Pezizomycotina</taxon>
        <taxon>Eurotiomycetes</taxon>
        <taxon>Eurotiomycetidae</taxon>
        <taxon>Onygenales</taxon>
        <taxon>Arthrodermataceae</taxon>
        <taxon>Trichophyton</taxon>
    </lineage>
</organism>
<dbReference type="InterPro" id="IPR024372">
    <property type="entry name" value="Ecm29_N"/>
</dbReference>
<evidence type="ECO:0000256" key="2">
    <source>
        <dbReference type="ARBA" id="ARBA00022490"/>
    </source>
</evidence>
<dbReference type="InterPro" id="IPR011989">
    <property type="entry name" value="ARM-like"/>
</dbReference>
<dbReference type="PANTHER" id="PTHR23346:SF19">
    <property type="entry name" value="PROTEASOME ADAPTER AND SCAFFOLD PROTEIN ECM29"/>
    <property type="match status" value="1"/>
</dbReference>
<name>F2Q4B2_TRIEC</name>
<keyword evidence="3" id="KW-0677">Repeat</keyword>
<evidence type="ECO:0000256" key="3">
    <source>
        <dbReference type="ARBA" id="ARBA00022737"/>
    </source>
</evidence>
<evidence type="ECO:0000259" key="6">
    <source>
        <dbReference type="Pfam" id="PF24492"/>
    </source>
</evidence>
<dbReference type="Pfam" id="PF24492">
    <property type="entry name" value="HEAT_ECM29"/>
    <property type="match status" value="1"/>
</dbReference>
<reference evidence="8" key="1">
    <citation type="journal article" date="2012" name="MBio">
        <title>Comparative genome analysis of Trichophyton rubrum and related dermatophytes reveals candidate genes involved in infection.</title>
        <authorList>
            <person name="Martinez D.A."/>
            <person name="Oliver B.G."/>
            <person name="Graeser Y."/>
            <person name="Goldberg J.M."/>
            <person name="Li W."/>
            <person name="Martinez-Rossi N.M."/>
            <person name="Monod M."/>
            <person name="Shelest E."/>
            <person name="Barton R.C."/>
            <person name="Birch E."/>
            <person name="Brakhage A.A."/>
            <person name="Chen Z."/>
            <person name="Gurr S.J."/>
            <person name="Heiman D."/>
            <person name="Heitman J."/>
            <person name="Kosti I."/>
            <person name="Rossi A."/>
            <person name="Saif S."/>
            <person name="Samalova M."/>
            <person name="Saunders C.W."/>
            <person name="Shea T."/>
            <person name="Summerbell R.C."/>
            <person name="Xu J."/>
            <person name="Young S."/>
            <person name="Zeng Q."/>
            <person name="Birren B.W."/>
            <person name="Cuomo C.A."/>
            <person name="White T.C."/>
        </authorList>
    </citation>
    <scope>NUCLEOTIDE SEQUENCE [LARGE SCALE GENOMIC DNA]</scope>
    <source>
        <strain evidence="8">ATCC MYA-4606 / CBS 127.97</strain>
    </source>
</reference>
<dbReference type="GO" id="GO:0005634">
    <property type="term" value="C:nucleus"/>
    <property type="evidence" value="ECO:0007669"/>
    <property type="project" value="TreeGrafter"/>
</dbReference>
<dbReference type="GO" id="GO:0000502">
    <property type="term" value="C:proteasome complex"/>
    <property type="evidence" value="ECO:0007669"/>
    <property type="project" value="UniProtKB-KW"/>
</dbReference>
<feature type="domain" description="Proteasome adapter and scaffold protein ECM29 HEAT-repeat" evidence="6">
    <location>
        <begin position="1247"/>
        <end position="1408"/>
    </location>
</feature>
<dbReference type="OrthoDB" id="16066at2759"/>
<evidence type="ECO:0000313" key="7">
    <source>
        <dbReference type="EMBL" id="EGE08980.1"/>
    </source>
</evidence>
<gene>
    <name evidence="7" type="ORF">TEQG_07974</name>
</gene>
<dbReference type="HOGENOM" id="CLU_000880_1_0_1"/>
<dbReference type="GO" id="GO:0005737">
    <property type="term" value="C:cytoplasm"/>
    <property type="evidence" value="ECO:0007669"/>
    <property type="project" value="UniProtKB-SubCell"/>
</dbReference>
<dbReference type="Gene3D" id="1.25.10.10">
    <property type="entry name" value="Leucine-rich Repeat Variant"/>
    <property type="match status" value="3"/>
</dbReference>
<evidence type="ECO:0000256" key="4">
    <source>
        <dbReference type="ARBA" id="ARBA00022942"/>
    </source>
</evidence>
<proteinExistence type="predicted"/>
<protein>
    <submittedName>
        <fullName evidence="7">Proteasome component</fullName>
    </submittedName>
</protein>
<dbReference type="GO" id="GO:0036503">
    <property type="term" value="P:ERAD pathway"/>
    <property type="evidence" value="ECO:0007669"/>
    <property type="project" value="TreeGrafter"/>
</dbReference>